<keyword evidence="1" id="KW-1133">Transmembrane helix</keyword>
<keyword evidence="3" id="KW-1185">Reference proteome</keyword>
<protein>
    <submittedName>
        <fullName evidence="2">Uncharacterized protein</fullName>
    </submittedName>
</protein>
<organism evidence="2 3">
    <name type="scientific">Desulfoplanes formicivorans</name>
    <dbReference type="NCBI Taxonomy" id="1592317"/>
    <lineage>
        <taxon>Bacteria</taxon>
        <taxon>Pseudomonadati</taxon>
        <taxon>Thermodesulfobacteriota</taxon>
        <taxon>Desulfovibrionia</taxon>
        <taxon>Desulfovibrionales</taxon>
        <taxon>Desulfoplanaceae</taxon>
        <taxon>Desulfoplanes</taxon>
    </lineage>
</organism>
<dbReference type="STRING" id="1592317.DPF_1679"/>
<evidence type="ECO:0000256" key="1">
    <source>
        <dbReference type="SAM" id="Phobius"/>
    </source>
</evidence>
<dbReference type="Proteomes" id="UP000095200">
    <property type="component" value="Unassembled WGS sequence"/>
</dbReference>
<keyword evidence="1" id="KW-0812">Transmembrane</keyword>
<proteinExistence type="predicted"/>
<dbReference type="OrthoDB" id="5420014at2"/>
<gene>
    <name evidence="2" type="ORF">DPF_1679</name>
</gene>
<comment type="caution">
    <text evidence="2">The sequence shown here is derived from an EMBL/GenBank/DDBJ whole genome shotgun (WGS) entry which is preliminary data.</text>
</comment>
<reference evidence="3" key="1">
    <citation type="submission" date="2016-06" db="EMBL/GenBank/DDBJ databases">
        <title>Draft genome sequence of Desulfoplanes formicivorans strain Pf12B.</title>
        <authorList>
            <person name="Watanabe M."/>
            <person name="Kojima H."/>
            <person name="Fukui M."/>
        </authorList>
    </citation>
    <scope>NUCLEOTIDE SEQUENCE [LARGE SCALE GENOMIC DNA]</scope>
    <source>
        <strain evidence="3">Pf12B</strain>
    </source>
</reference>
<keyword evidence="1" id="KW-0472">Membrane</keyword>
<accession>A0A194AIA2</accession>
<sequence>MHTEHEIHQIFFPLDACVRPARNRGSILVVLIVAMVLIGALGAAVVSLNSTGMFNIVSHNSNQNAYYLAEAGLRYAATLYKNTDNAPGGSVDDKNADDEKRDVLENQLDGCTYQMPDGTGQFSLDVKTFWLYAKSDFSSGSRATLYFPAEIPDNFDFPASGTLVRFDRNNDECTPFDFSGAVLDRSGLRVTCRVRSRVYSDDMLYLAFPVQTSQTVEPGGDITLALNNQLQSGTYCIPPKNGYFRILQGTTIGDFDDRLLFYERAVIDGTTLTLKDVFDRDNTQFEGITIGPGSESKIVFKKNLVLESTGSIGSDSFGASRTVKYAVPVTDSFKGEVPESITFKTKKDLSDNFSAVNGEGMEVASYITAGGNSLFATMTSIPTSTDDTKMGTFALRKEDTIENAWRQNGYQLDYDVQVKLSNGKDLKYGGEGLSVRMRPSNGDYDCLGVSMMKFGGYGTSSYIILNDDLPNRLKAGNEVGWIREWSWVSATVVDVLPDERKILVLYDDSADNFVTSGNTLYWGRNWNKSATVQEAYLHDMIPDGIKPHIPGKDLTDTLLLVLWHQEVQDDGSLQRRWLAYKELPESYDPYIQGNQYGHGTPYDGQIVHDNTSLVVRMREGYEKTTKVNKINVFYGDMYDTSDPSIPDHEDPNSIAYDIVPRKRYVYGEPVISGTWNPQWPPRKISQWSSYTDYFTHVQNGTSEDSPDKFQWDGLNNSTDIDFDVFELADDGTITISELVTPNSGTYKVPEIGLHAFGNVYKGGSGNFRVASFNDFALLLFTPGYDRGGFLSAVAY</sequence>
<feature type="transmembrane region" description="Helical" evidence="1">
    <location>
        <begin position="27"/>
        <end position="48"/>
    </location>
</feature>
<dbReference type="RefSeq" id="WP_069859019.1">
    <property type="nucleotide sequence ID" value="NZ_BDFE01000016.1"/>
</dbReference>
<dbReference type="AlphaFoldDB" id="A0A194AIA2"/>
<name>A0A194AIA2_9BACT</name>
<evidence type="ECO:0000313" key="2">
    <source>
        <dbReference type="EMBL" id="GAU08960.1"/>
    </source>
</evidence>
<dbReference type="EMBL" id="BDFE01000016">
    <property type="protein sequence ID" value="GAU08960.1"/>
    <property type="molecule type" value="Genomic_DNA"/>
</dbReference>
<evidence type="ECO:0000313" key="3">
    <source>
        <dbReference type="Proteomes" id="UP000095200"/>
    </source>
</evidence>